<keyword evidence="3" id="KW-1185">Reference proteome</keyword>
<evidence type="ECO:0000313" key="3">
    <source>
        <dbReference type="Proteomes" id="UP001176941"/>
    </source>
</evidence>
<reference evidence="2" key="1">
    <citation type="submission" date="2023-04" db="EMBL/GenBank/DDBJ databases">
        <authorList>
            <consortium name="ELIXIR-Norway"/>
        </authorList>
    </citation>
    <scope>NUCLEOTIDE SEQUENCE [LARGE SCALE GENOMIC DNA]</scope>
</reference>
<organism evidence="2 3">
    <name type="scientific">Rangifer tarandus platyrhynchus</name>
    <name type="common">Svalbard reindeer</name>
    <dbReference type="NCBI Taxonomy" id="3082113"/>
    <lineage>
        <taxon>Eukaryota</taxon>
        <taxon>Metazoa</taxon>
        <taxon>Chordata</taxon>
        <taxon>Craniata</taxon>
        <taxon>Vertebrata</taxon>
        <taxon>Euteleostomi</taxon>
        <taxon>Mammalia</taxon>
        <taxon>Eutheria</taxon>
        <taxon>Laurasiatheria</taxon>
        <taxon>Artiodactyla</taxon>
        <taxon>Ruminantia</taxon>
        <taxon>Pecora</taxon>
        <taxon>Cervidae</taxon>
        <taxon>Odocoileinae</taxon>
        <taxon>Rangifer</taxon>
    </lineage>
</organism>
<feature type="region of interest" description="Disordered" evidence="1">
    <location>
        <begin position="1"/>
        <end position="66"/>
    </location>
</feature>
<accession>A0ABN8ZLE1</accession>
<evidence type="ECO:0000256" key="1">
    <source>
        <dbReference type="SAM" id="MobiDB-lite"/>
    </source>
</evidence>
<dbReference type="Proteomes" id="UP001176941">
    <property type="component" value="Chromosome 4"/>
</dbReference>
<protein>
    <submittedName>
        <fullName evidence="2">Uncharacterized protein</fullName>
    </submittedName>
</protein>
<name>A0ABN8ZLE1_RANTA</name>
<proteinExistence type="predicted"/>
<dbReference type="EMBL" id="OX459940">
    <property type="protein sequence ID" value="CAI9174743.1"/>
    <property type="molecule type" value="Genomic_DNA"/>
</dbReference>
<sequence>MGCGGTGPRAGRRQRRPSAGCTHPRARGTCAPSLPAVLSPPKPGCRPRRGALPPPPGRRAPAGGRRLLLPLDSQPGCRERDEVADAQLAVQLERSQAPLFFTNFTERVCARAQPLQKVPSRND</sequence>
<evidence type="ECO:0000313" key="2">
    <source>
        <dbReference type="EMBL" id="CAI9174743.1"/>
    </source>
</evidence>
<gene>
    <name evidence="2" type="ORF">MRATA1EN1_LOCUS23705</name>
</gene>